<protein>
    <submittedName>
        <fullName evidence="5">Sulfurtransferase complex subunit TusD</fullName>
    </submittedName>
</protein>
<dbReference type="RefSeq" id="WP_309203278.1">
    <property type="nucleotide sequence ID" value="NZ_CP133548.1"/>
</dbReference>
<dbReference type="GO" id="GO:1990228">
    <property type="term" value="C:sulfurtransferase complex"/>
    <property type="evidence" value="ECO:0007669"/>
    <property type="project" value="TreeGrafter"/>
</dbReference>
<evidence type="ECO:0000256" key="3">
    <source>
        <dbReference type="ARBA" id="ARBA00022490"/>
    </source>
</evidence>
<comment type="subcellular location">
    <subcellularLocation>
        <location evidence="1">Cytoplasm</location>
    </subcellularLocation>
</comment>
<sequence length="130" mass="14518">MTNFALLITGSPYASQAHYSAQGFVEGVYQQGYAIDSVFFYGEAVNIANRFIQPPNDEKHLGISWRQLSERFEFPLNACISAANRRGVISLEEQSIMQLDTHSLLSPFTIVGLGSWVEAAENAERIIQFN</sequence>
<dbReference type="Proteomes" id="UP001239782">
    <property type="component" value="Chromosome"/>
</dbReference>
<dbReference type="KEGG" id="plei:Q9312_04005"/>
<dbReference type="GO" id="GO:0002143">
    <property type="term" value="P:tRNA wobble position uridine thiolation"/>
    <property type="evidence" value="ECO:0007669"/>
    <property type="project" value="TreeGrafter"/>
</dbReference>
<dbReference type="InterPro" id="IPR027396">
    <property type="entry name" value="DsrEFH-like"/>
</dbReference>
<dbReference type="InterPro" id="IPR003787">
    <property type="entry name" value="Sulphur_relay_DsrE/F-like"/>
</dbReference>
<reference evidence="5 6" key="1">
    <citation type="submission" date="2023-08" db="EMBL/GenBank/DDBJ databases">
        <title>Pleionea litopenaei sp. nov., isolated from stomach of juvenile Litopenaeus vannamei.</title>
        <authorList>
            <person name="Rho A.M."/>
            <person name="Hwang C.Y."/>
        </authorList>
    </citation>
    <scope>NUCLEOTIDE SEQUENCE [LARGE SCALE GENOMIC DNA]</scope>
    <source>
        <strain evidence="5 6">HL-JVS1</strain>
    </source>
</reference>
<keyword evidence="4" id="KW-0808">Transferase</keyword>
<keyword evidence="6" id="KW-1185">Reference proteome</keyword>
<accession>A0AA51RUY8</accession>
<dbReference type="AlphaFoldDB" id="A0AA51RUY8"/>
<evidence type="ECO:0000256" key="2">
    <source>
        <dbReference type="ARBA" id="ARBA00007067"/>
    </source>
</evidence>
<dbReference type="GO" id="GO:0016783">
    <property type="term" value="F:sulfurtransferase activity"/>
    <property type="evidence" value="ECO:0007669"/>
    <property type="project" value="InterPro"/>
</dbReference>
<keyword evidence="3" id="KW-0963">Cytoplasm</keyword>
<dbReference type="PANTHER" id="PTHR34874">
    <property type="entry name" value="PROTEIN YCHN"/>
    <property type="match status" value="1"/>
</dbReference>
<dbReference type="Gene3D" id="3.40.1260.10">
    <property type="entry name" value="DsrEFH-like"/>
    <property type="match status" value="1"/>
</dbReference>
<evidence type="ECO:0000313" key="6">
    <source>
        <dbReference type="Proteomes" id="UP001239782"/>
    </source>
</evidence>
<dbReference type="InterPro" id="IPR017463">
    <property type="entry name" value="Sulphur_relay_TusD/DsrE"/>
</dbReference>
<dbReference type="Pfam" id="PF02635">
    <property type="entry name" value="DsrE"/>
    <property type="match status" value="1"/>
</dbReference>
<organism evidence="5 6">
    <name type="scientific">Pleionea litopenaei</name>
    <dbReference type="NCBI Taxonomy" id="3070815"/>
    <lineage>
        <taxon>Bacteria</taxon>
        <taxon>Pseudomonadati</taxon>
        <taxon>Pseudomonadota</taxon>
        <taxon>Gammaproteobacteria</taxon>
        <taxon>Oceanospirillales</taxon>
        <taxon>Pleioneaceae</taxon>
        <taxon>Pleionea</taxon>
    </lineage>
</organism>
<comment type="similarity">
    <text evidence="2">Belongs to the DsrE/TusD family.</text>
</comment>
<gene>
    <name evidence="5" type="primary">tusD</name>
    <name evidence="5" type="ORF">Q9312_04005</name>
</gene>
<dbReference type="SUPFAM" id="SSF75169">
    <property type="entry name" value="DsrEFH-like"/>
    <property type="match status" value="1"/>
</dbReference>
<proteinExistence type="inferred from homology"/>
<name>A0AA51RUY8_9GAMM</name>
<dbReference type="NCBIfam" id="NF001237">
    <property type="entry name" value="PRK00207.1"/>
    <property type="match status" value="1"/>
</dbReference>
<evidence type="ECO:0000313" key="5">
    <source>
        <dbReference type="EMBL" id="WMS88082.1"/>
    </source>
</evidence>
<dbReference type="EMBL" id="CP133548">
    <property type="protein sequence ID" value="WMS88082.1"/>
    <property type="molecule type" value="Genomic_DNA"/>
</dbReference>
<evidence type="ECO:0000256" key="4">
    <source>
        <dbReference type="ARBA" id="ARBA00022679"/>
    </source>
</evidence>
<dbReference type="NCBIfam" id="TIGR03012">
    <property type="entry name" value="sulf_tusD_dsrE"/>
    <property type="match status" value="1"/>
</dbReference>
<dbReference type="GO" id="GO:0097163">
    <property type="term" value="F:sulfur carrier activity"/>
    <property type="evidence" value="ECO:0007669"/>
    <property type="project" value="TreeGrafter"/>
</dbReference>
<evidence type="ECO:0000256" key="1">
    <source>
        <dbReference type="ARBA" id="ARBA00004496"/>
    </source>
</evidence>
<dbReference type="PANTHER" id="PTHR34874:SF3">
    <property type="entry name" value="SULFURTRANSFERASE TUSD"/>
    <property type="match status" value="1"/>
</dbReference>